<reference evidence="1 2" key="1">
    <citation type="journal article" date="2022" name="bioRxiv">
        <title>An ancient truncated duplication of the anti-Mullerian hormone receptor type 2 gene is a potential conserved master sex determinant in the Pangasiidae catfish family.</title>
        <authorList>
            <person name="Wen M."/>
            <person name="Pan Q."/>
            <person name="Jouanno E."/>
            <person name="Montfort J."/>
            <person name="Zahm M."/>
            <person name="Cabau C."/>
            <person name="Klopp C."/>
            <person name="Iampietro C."/>
            <person name="Roques C."/>
            <person name="Bouchez O."/>
            <person name="Castinel A."/>
            <person name="Donnadieu C."/>
            <person name="Parrinello H."/>
            <person name="Poncet C."/>
            <person name="Belmonte E."/>
            <person name="Gautier V."/>
            <person name="Avarre J.-C."/>
            <person name="Dugue R."/>
            <person name="Gustiano R."/>
            <person name="Ha T.T.T."/>
            <person name="Campet M."/>
            <person name="Sriphairoj K."/>
            <person name="Ribolli J."/>
            <person name="de Almeida F.L."/>
            <person name="Desvignes T."/>
            <person name="Postlethwait J.H."/>
            <person name="Bucao C.F."/>
            <person name="Robinson-Rechavi M."/>
            <person name="Bobe J."/>
            <person name="Herpin A."/>
            <person name="Guiguen Y."/>
        </authorList>
    </citation>
    <scope>NUCLEOTIDE SEQUENCE [LARGE SCALE GENOMIC DNA]</scope>
    <source>
        <strain evidence="1">YG-Dec2019</strain>
    </source>
</reference>
<name>A0ACC5WHP3_PANGG</name>
<comment type="caution">
    <text evidence="1">The sequence shown here is derived from an EMBL/GenBank/DDBJ whole genome shotgun (WGS) entry which is preliminary data.</text>
</comment>
<sequence>MTRVAFHTRGCGGGGGRWRTSVWLTGMRSESKDLLSDEAVGDTSGPAAGSEHRAGCVSVMGVLVLGVGGLLSVLAAGPLHAHCSVTWSVDIPCFDASSLLVNQIKEWTTESCPPKSQKCLYSLVSVIGDDIIATRTSPVMRFTDDITFNFSRTSADSCEIQGHSTSRSWYTILDSGSNYVNMYNLMRGEFQLDVFASSPVISPCKHNLNARNKLSKSQLRQSRKL</sequence>
<keyword evidence="2" id="KW-1185">Reference proteome</keyword>
<protein>
    <submittedName>
        <fullName evidence="1">Uncharacterized protein</fullName>
    </submittedName>
</protein>
<dbReference type="Proteomes" id="UP000829447">
    <property type="component" value="Linkage Group LG5"/>
</dbReference>
<evidence type="ECO:0000313" key="2">
    <source>
        <dbReference type="Proteomes" id="UP000829447"/>
    </source>
</evidence>
<gene>
    <name evidence="1" type="ORF">PGIGA_G00217450</name>
</gene>
<dbReference type="EMBL" id="CM040458">
    <property type="protein sequence ID" value="MCI4378572.1"/>
    <property type="molecule type" value="Genomic_DNA"/>
</dbReference>
<organism evidence="1 2">
    <name type="scientific">Pangasianodon gigas</name>
    <name type="common">Mekong giant catfish</name>
    <name type="synonym">Pangasius gigas</name>
    <dbReference type="NCBI Taxonomy" id="30993"/>
    <lineage>
        <taxon>Eukaryota</taxon>
        <taxon>Metazoa</taxon>
        <taxon>Chordata</taxon>
        <taxon>Craniata</taxon>
        <taxon>Vertebrata</taxon>
        <taxon>Euteleostomi</taxon>
        <taxon>Actinopterygii</taxon>
        <taxon>Neopterygii</taxon>
        <taxon>Teleostei</taxon>
        <taxon>Ostariophysi</taxon>
        <taxon>Siluriformes</taxon>
        <taxon>Pangasiidae</taxon>
        <taxon>Pangasianodon</taxon>
    </lineage>
</organism>
<accession>A0ACC5WHP3</accession>
<evidence type="ECO:0000313" key="1">
    <source>
        <dbReference type="EMBL" id="MCI4378572.1"/>
    </source>
</evidence>
<proteinExistence type="predicted"/>